<gene>
    <name evidence="1" type="ORF">FA047_10600</name>
</gene>
<name>A0A4U1CJR0_9SPHI</name>
<protein>
    <submittedName>
        <fullName evidence="1">Uncharacterized protein</fullName>
    </submittedName>
</protein>
<dbReference type="AlphaFoldDB" id="A0A4U1CJR0"/>
<reference evidence="1 2" key="1">
    <citation type="submission" date="2019-04" db="EMBL/GenBank/DDBJ databases">
        <title>Pedobacter sp. RP-3-15 sp. nov., isolated from Arctic soil.</title>
        <authorList>
            <person name="Dahal R.H."/>
            <person name="Kim D.-U."/>
        </authorList>
    </citation>
    <scope>NUCLEOTIDE SEQUENCE [LARGE SCALE GENOMIC DNA]</scope>
    <source>
        <strain evidence="1 2">RP-3-15</strain>
    </source>
</reference>
<dbReference type="Pfam" id="PF19781">
    <property type="entry name" value="DUF6266"/>
    <property type="match status" value="1"/>
</dbReference>
<dbReference type="Proteomes" id="UP000307244">
    <property type="component" value="Unassembled WGS sequence"/>
</dbReference>
<dbReference type="OrthoDB" id="767088at2"/>
<comment type="caution">
    <text evidence="1">The sequence shown here is derived from an EMBL/GenBank/DDBJ whole genome shotgun (WGS) entry which is preliminary data.</text>
</comment>
<dbReference type="EMBL" id="SWBQ01000002">
    <property type="protein sequence ID" value="TKC07673.1"/>
    <property type="molecule type" value="Genomic_DNA"/>
</dbReference>
<dbReference type="InterPro" id="IPR046233">
    <property type="entry name" value="DUF6266"/>
</dbReference>
<organism evidence="1 2">
    <name type="scientific">Pedobacter frigoris</name>
    <dbReference type="NCBI Taxonomy" id="2571272"/>
    <lineage>
        <taxon>Bacteria</taxon>
        <taxon>Pseudomonadati</taxon>
        <taxon>Bacteroidota</taxon>
        <taxon>Sphingobacteriia</taxon>
        <taxon>Sphingobacteriales</taxon>
        <taxon>Sphingobacteriaceae</taxon>
        <taxon>Pedobacter</taxon>
    </lineage>
</organism>
<accession>A0A4U1CJR0</accession>
<evidence type="ECO:0000313" key="2">
    <source>
        <dbReference type="Proteomes" id="UP000307244"/>
    </source>
</evidence>
<dbReference type="RefSeq" id="WP_136836002.1">
    <property type="nucleotide sequence ID" value="NZ_SWBQ01000002.1"/>
</dbReference>
<sequence>MGKLTGGPYYHLVGRTGNNVGRVVKGKNVFSMRPAKSNRPPSELQLNQRLKFAAVTKWLGSGISDFVALGFQDFDSEMTGFNAAVQYNLDHAVTGSAPNYVIDYPNAKLSRGKLSLPATPEVASAAGQALEFTWGATVGSLNAKPTDLAVCIAYCDMLDLFVMSVGAVTRVALEYELDLPADFAGESVHCWLAFLSSNKKLASVSTYLGAVTVT</sequence>
<evidence type="ECO:0000313" key="1">
    <source>
        <dbReference type="EMBL" id="TKC07673.1"/>
    </source>
</evidence>
<proteinExistence type="predicted"/>
<keyword evidence="2" id="KW-1185">Reference proteome</keyword>